<reference evidence="16" key="1">
    <citation type="journal article" date="2012" name="Proc. Natl. Acad. Sci. U.S.A.">
        <title>Genome sequence of the button mushroom Agaricus bisporus reveals mechanisms governing adaptation to a humic-rich ecological niche.</title>
        <authorList>
            <person name="Morin E."/>
            <person name="Kohler A."/>
            <person name="Baker A.R."/>
            <person name="Foulongne-Oriol M."/>
            <person name="Lombard V."/>
            <person name="Nagy L.G."/>
            <person name="Ohm R.A."/>
            <person name="Patyshakuliyeva A."/>
            <person name="Brun A."/>
            <person name="Aerts A.L."/>
            <person name="Bailey A.M."/>
            <person name="Billette C."/>
            <person name="Coutinho P.M."/>
            <person name="Deakin G."/>
            <person name="Doddapaneni H."/>
            <person name="Floudas D."/>
            <person name="Grimwood J."/>
            <person name="Hilden K."/>
            <person name="Kuees U."/>
            <person name="LaButti K.M."/>
            <person name="Lapidus A."/>
            <person name="Lindquist E.A."/>
            <person name="Lucas S.M."/>
            <person name="Murat C."/>
            <person name="Riley R.W."/>
            <person name="Salamov A.A."/>
            <person name="Schmutz J."/>
            <person name="Subramanian V."/>
            <person name="Woesten H.A.B."/>
            <person name="Xu J."/>
            <person name="Eastwood D.C."/>
            <person name="Foster G.D."/>
            <person name="Sonnenberg A.S."/>
            <person name="Cullen D."/>
            <person name="de Vries R.P."/>
            <person name="Lundell T."/>
            <person name="Hibbett D.S."/>
            <person name="Henrissat B."/>
            <person name="Burton K.S."/>
            <person name="Kerrigan R.W."/>
            <person name="Challen M.P."/>
            <person name="Grigoriev I.V."/>
            <person name="Martin F."/>
        </authorList>
    </citation>
    <scope>NUCLEOTIDE SEQUENCE [LARGE SCALE GENOMIC DNA]</scope>
    <source>
        <strain evidence="16">JB137-S8 / ATCC MYA-4627 / FGSC 10392</strain>
    </source>
</reference>
<evidence type="ECO:0000256" key="10">
    <source>
        <dbReference type="ARBA" id="ARBA00023145"/>
    </source>
</evidence>
<comment type="subcellular location">
    <subcellularLocation>
        <location evidence="1 13">Secreted</location>
    </subcellularLocation>
</comment>
<dbReference type="SUPFAM" id="SSF55486">
    <property type="entry name" value="Metalloproteases ('zincins'), catalytic domain"/>
    <property type="match status" value="1"/>
</dbReference>
<dbReference type="OrthoDB" id="3227768at2759"/>
<feature type="binding site" evidence="12">
    <location>
        <position position="403"/>
    </location>
    <ligand>
        <name>Zn(2+)</name>
        <dbReference type="ChEBI" id="CHEBI:29105"/>
        <note>catalytic</note>
    </ligand>
</feature>
<dbReference type="KEGG" id="abp:AGABI1DRAFT78465"/>
<dbReference type="EC" id="3.4.24.-" evidence="13"/>
<dbReference type="Gene3D" id="3.10.170.10">
    <property type="match status" value="1"/>
</dbReference>
<feature type="domain" description="FTP" evidence="14">
    <location>
        <begin position="98"/>
        <end position="138"/>
    </location>
</feature>
<accession>K5WZV8</accession>
<evidence type="ECO:0000256" key="12">
    <source>
        <dbReference type="PIRSR" id="PIRSR601842-2"/>
    </source>
</evidence>
<evidence type="ECO:0000256" key="13">
    <source>
        <dbReference type="RuleBase" id="RU364017"/>
    </source>
</evidence>
<keyword evidence="3 13" id="KW-0964">Secreted</keyword>
<sequence>MTFSTRLATFAVLSAIYCQGLAAPASKFRAETHNVHVLARGLELQTFHPPSTFKTFGAGVDHPLSKRDNPDLKESAISFLQSHLGVNPETISYKSGYVGETAKHVYVKQTHNGIPVANAVANVAFNDKSKVVAIGSSFVTPNYIASAAPSISLKKAISIAEDALDGTHNEQPPSVQYIAKDDGSLVLTHSMQIQNKTKGTWYDAFVDAHSGELVHVTDFVSKASYLVLPIQKQNLTLGFETLTDPSDAVSSPLGWHSDGKTNYAGNNAIVFKDASTDSLTTASSEPLNFIYKQDPTIQPTEQVNVDAARTNAFYLVNTVHDIMYRYGFTESSFNFQTSNFDKGGKANDPVQVSVQNSAGFNNADFATPPDGQMPLMRMFLWNFIQPMRDGSLENDILAHENAHGLTNRMTGGGTAACLQTTEARGLGEGWSDAFAEWTEHDSAAVPDYLMGTYVMNWPLGSRSRAYSTSMTINPMTYASRKNRNEPHVLGEVWANLLHNVYAKLVGALGWSATASTDPSGSEGNVVFLHLFIDALALQPCNPTFLDARDAWIQADANRYNGAHRCLLWNVFASRGFGMDAEVGSYINSDTIPNDC</sequence>
<keyword evidence="16" id="KW-1185">Reference proteome</keyword>
<evidence type="ECO:0000256" key="11">
    <source>
        <dbReference type="PIRSR" id="PIRSR601842-1"/>
    </source>
</evidence>
<keyword evidence="5 12" id="KW-0479">Metal-binding</keyword>
<evidence type="ECO:0000256" key="4">
    <source>
        <dbReference type="ARBA" id="ARBA00022670"/>
    </source>
</evidence>
<feature type="binding site" evidence="12">
    <location>
        <position position="399"/>
    </location>
    <ligand>
        <name>Zn(2+)</name>
        <dbReference type="ChEBI" id="CHEBI:29105"/>
        <note>catalytic</note>
    </ligand>
</feature>
<dbReference type="eggNOG" id="ENOG502SIXN">
    <property type="taxonomic scope" value="Eukaryota"/>
</dbReference>
<dbReference type="InParanoid" id="K5WZV8"/>
<keyword evidence="10 13" id="KW-0865">Zymogen</keyword>
<proteinExistence type="inferred from homology"/>
<protein>
    <recommendedName>
        <fullName evidence="13">Extracellular metalloproteinase</fullName>
        <ecNumber evidence="13">3.4.24.-</ecNumber>
    </recommendedName>
    <alternativeName>
        <fullName evidence="13">Fungalysin</fullName>
    </alternativeName>
</protein>
<feature type="binding site" evidence="12">
    <location>
        <position position="428"/>
    </location>
    <ligand>
        <name>Zn(2+)</name>
        <dbReference type="ChEBI" id="CHEBI:29105"/>
        <note>catalytic</note>
    </ligand>
</feature>
<evidence type="ECO:0000256" key="1">
    <source>
        <dbReference type="ARBA" id="ARBA00004613"/>
    </source>
</evidence>
<keyword evidence="7 13" id="KW-0378">Hydrolase</keyword>
<dbReference type="OMA" id="WTEHDSA"/>
<evidence type="ECO:0000256" key="2">
    <source>
        <dbReference type="ARBA" id="ARBA00006006"/>
    </source>
</evidence>
<dbReference type="AlphaFoldDB" id="K5WZV8"/>
<dbReference type="PANTHER" id="PTHR33478:SF1">
    <property type="entry name" value="EXTRACELLULAR METALLOPROTEINASE MEP"/>
    <property type="match status" value="1"/>
</dbReference>
<dbReference type="GO" id="GO:0005615">
    <property type="term" value="C:extracellular space"/>
    <property type="evidence" value="ECO:0007669"/>
    <property type="project" value="InterPro"/>
</dbReference>
<evidence type="ECO:0000256" key="7">
    <source>
        <dbReference type="ARBA" id="ARBA00022801"/>
    </source>
</evidence>
<dbReference type="RefSeq" id="XP_007332851.1">
    <property type="nucleotide sequence ID" value="XM_007332789.1"/>
</dbReference>
<keyword evidence="6 13" id="KW-0732">Signal</keyword>
<name>K5WZV8_AGABU</name>
<evidence type="ECO:0000313" key="16">
    <source>
        <dbReference type="Proteomes" id="UP000008493"/>
    </source>
</evidence>
<gene>
    <name evidence="15" type="ORF">AGABI1DRAFT_78465</name>
</gene>
<dbReference type="Gene3D" id="1.10.390.10">
    <property type="entry name" value="Neutral Protease Domain 2"/>
    <property type="match status" value="1"/>
</dbReference>
<dbReference type="InterPro" id="IPR001842">
    <property type="entry name" value="Peptidase_M36"/>
</dbReference>
<evidence type="ECO:0000259" key="14">
    <source>
        <dbReference type="Pfam" id="PF07504"/>
    </source>
</evidence>
<dbReference type="GO" id="GO:0008270">
    <property type="term" value="F:zinc ion binding"/>
    <property type="evidence" value="ECO:0007669"/>
    <property type="project" value="InterPro"/>
</dbReference>
<evidence type="ECO:0000256" key="6">
    <source>
        <dbReference type="ARBA" id="ARBA00022729"/>
    </source>
</evidence>
<dbReference type="HOGENOM" id="CLU_012703_4_2_1"/>
<dbReference type="InterPro" id="IPR050371">
    <property type="entry name" value="Fungal_virulence_M36"/>
</dbReference>
<comment type="similarity">
    <text evidence="2 13">Belongs to the peptidase M36 family.</text>
</comment>
<evidence type="ECO:0000256" key="9">
    <source>
        <dbReference type="ARBA" id="ARBA00023049"/>
    </source>
</evidence>
<dbReference type="GeneID" id="18831506"/>
<organism evidence="15 16">
    <name type="scientific">Agaricus bisporus var. burnettii (strain JB137-S8 / ATCC MYA-4627 / FGSC 10392)</name>
    <name type="common">White button mushroom</name>
    <dbReference type="NCBI Taxonomy" id="597362"/>
    <lineage>
        <taxon>Eukaryota</taxon>
        <taxon>Fungi</taxon>
        <taxon>Dikarya</taxon>
        <taxon>Basidiomycota</taxon>
        <taxon>Agaricomycotina</taxon>
        <taxon>Agaricomycetes</taxon>
        <taxon>Agaricomycetidae</taxon>
        <taxon>Agaricales</taxon>
        <taxon>Agaricineae</taxon>
        <taxon>Agaricaceae</taxon>
        <taxon>Agaricus</taxon>
    </lineage>
</organism>
<dbReference type="InterPro" id="IPR027268">
    <property type="entry name" value="Peptidase_M4/M1_CTD_sf"/>
</dbReference>
<dbReference type="PRINTS" id="PR00999">
    <property type="entry name" value="FUNGALYSIN"/>
</dbReference>
<dbReference type="Pfam" id="PF07504">
    <property type="entry name" value="FTP"/>
    <property type="match status" value="1"/>
</dbReference>
<evidence type="ECO:0000256" key="5">
    <source>
        <dbReference type="ARBA" id="ARBA00022723"/>
    </source>
</evidence>
<dbReference type="CDD" id="cd09596">
    <property type="entry name" value="M36"/>
    <property type="match status" value="1"/>
</dbReference>
<dbReference type="GO" id="GO:0004222">
    <property type="term" value="F:metalloendopeptidase activity"/>
    <property type="evidence" value="ECO:0007669"/>
    <property type="project" value="InterPro"/>
</dbReference>
<evidence type="ECO:0000256" key="8">
    <source>
        <dbReference type="ARBA" id="ARBA00022833"/>
    </source>
</evidence>
<comment type="cofactor">
    <cofactor evidence="12">
        <name>Zn(2+)</name>
        <dbReference type="ChEBI" id="CHEBI:29105"/>
    </cofactor>
    <text evidence="12">Binds 1 zinc ion per subunit.</text>
</comment>
<dbReference type="GO" id="GO:0006508">
    <property type="term" value="P:proteolysis"/>
    <property type="evidence" value="ECO:0007669"/>
    <property type="project" value="UniProtKB-KW"/>
</dbReference>
<feature type="active site" evidence="11">
    <location>
        <position position="400"/>
    </location>
</feature>
<dbReference type="Proteomes" id="UP000008493">
    <property type="component" value="Unassembled WGS sequence"/>
</dbReference>
<dbReference type="InterPro" id="IPR011096">
    <property type="entry name" value="FTP_domain"/>
</dbReference>
<dbReference type="PANTHER" id="PTHR33478">
    <property type="entry name" value="EXTRACELLULAR METALLOPROTEINASE MEP"/>
    <property type="match status" value="1"/>
</dbReference>
<keyword evidence="8 12" id="KW-0862">Zinc</keyword>
<feature type="chain" id="PRO_5009367907" description="Extracellular metalloproteinase" evidence="13">
    <location>
        <begin position="23"/>
        <end position="595"/>
    </location>
</feature>
<feature type="signal peptide" evidence="13">
    <location>
        <begin position="1"/>
        <end position="22"/>
    </location>
</feature>
<evidence type="ECO:0000313" key="15">
    <source>
        <dbReference type="EMBL" id="EKM76398.1"/>
    </source>
</evidence>
<dbReference type="EMBL" id="JH971402">
    <property type="protein sequence ID" value="EKM76398.1"/>
    <property type="molecule type" value="Genomic_DNA"/>
</dbReference>
<evidence type="ECO:0000256" key="3">
    <source>
        <dbReference type="ARBA" id="ARBA00022525"/>
    </source>
</evidence>
<keyword evidence="9 13" id="KW-0482">Metalloprotease</keyword>
<keyword evidence="4 13" id="KW-0645">Protease</keyword>
<dbReference type="Pfam" id="PF02128">
    <property type="entry name" value="Peptidase_M36"/>
    <property type="match status" value="1"/>
</dbReference>